<feature type="region of interest" description="Disordered" evidence="1">
    <location>
        <begin position="59"/>
        <end position="86"/>
    </location>
</feature>
<protein>
    <submittedName>
        <fullName evidence="2">Uncharacterized protein</fullName>
    </submittedName>
</protein>
<evidence type="ECO:0000313" key="2">
    <source>
        <dbReference type="EnsemblPlants" id="OPUNC10G01670.1"/>
    </source>
</evidence>
<dbReference type="EnsemblPlants" id="OPUNC10G01670.1">
    <property type="protein sequence ID" value="OPUNC10G01670.1"/>
    <property type="gene ID" value="OPUNC10G01670"/>
</dbReference>
<feature type="compositionally biased region" description="Basic and acidic residues" evidence="1">
    <location>
        <begin position="70"/>
        <end position="86"/>
    </location>
</feature>
<sequence>MRKLRAVVGWSGEERRREKVKEKAKEQVGDIVDLKAERPTNPIEHEVIIVVASPAARSVGGGNDGMELQAVDKDGELDEATKDILR</sequence>
<name>A0A0E0M5E3_ORYPU</name>
<dbReference type="AlphaFoldDB" id="A0A0E0M5E3"/>
<dbReference type="HOGENOM" id="CLU_2501826_0_0_1"/>
<evidence type="ECO:0000256" key="1">
    <source>
        <dbReference type="SAM" id="MobiDB-lite"/>
    </source>
</evidence>
<evidence type="ECO:0000313" key="3">
    <source>
        <dbReference type="Proteomes" id="UP000026962"/>
    </source>
</evidence>
<organism evidence="2">
    <name type="scientific">Oryza punctata</name>
    <name type="common">Red rice</name>
    <dbReference type="NCBI Taxonomy" id="4537"/>
    <lineage>
        <taxon>Eukaryota</taxon>
        <taxon>Viridiplantae</taxon>
        <taxon>Streptophyta</taxon>
        <taxon>Embryophyta</taxon>
        <taxon>Tracheophyta</taxon>
        <taxon>Spermatophyta</taxon>
        <taxon>Magnoliopsida</taxon>
        <taxon>Liliopsida</taxon>
        <taxon>Poales</taxon>
        <taxon>Poaceae</taxon>
        <taxon>BOP clade</taxon>
        <taxon>Oryzoideae</taxon>
        <taxon>Oryzeae</taxon>
        <taxon>Oryzinae</taxon>
        <taxon>Oryza</taxon>
    </lineage>
</organism>
<accession>A0A0E0M5E3</accession>
<dbReference type="Proteomes" id="UP000026962">
    <property type="component" value="Chromosome 10"/>
</dbReference>
<proteinExistence type="predicted"/>
<dbReference type="Gramene" id="OPUNC10G01670.1">
    <property type="protein sequence ID" value="OPUNC10G01670.1"/>
    <property type="gene ID" value="OPUNC10G01670"/>
</dbReference>
<keyword evidence="3" id="KW-1185">Reference proteome</keyword>
<reference evidence="2" key="2">
    <citation type="submission" date="2018-05" db="EMBL/GenBank/DDBJ databases">
        <title>OpunRS2 (Oryza punctata Reference Sequence Version 2).</title>
        <authorList>
            <person name="Zhang J."/>
            <person name="Kudrna D."/>
            <person name="Lee S."/>
            <person name="Talag J."/>
            <person name="Welchert J."/>
            <person name="Wing R.A."/>
        </authorList>
    </citation>
    <scope>NUCLEOTIDE SEQUENCE [LARGE SCALE GENOMIC DNA]</scope>
</reference>
<reference evidence="2" key="1">
    <citation type="submission" date="2015-04" db="UniProtKB">
        <authorList>
            <consortium name="EnsemblPlants"/>
        </authorList>
    </citation>
    <scope>IDENTIFICATION</scope>
</reference>